<dbReference type="SFLD" id="SFLDG01129">
    <property type="entry name" value="C1.5:_HAD__Beta-PGM__Phosphata"/>
    <property type="match status" value="1"/>
</dbReference>
<keyword evidence="2" id="KW-0812">Transmembrane</keyword>
<dbReference type="FunFam" id="3.40.50.1000:FF:000022">
    <property type="entry name" value="Phosphoglycolate phosphatase"/>
    <property type="match status" value="1"/>
</dbReference>
<dbReference type="GO" id="GO:0005829">
    <property type="term" value="C:cytosol"/>
    <property type="evidence" value="ECO:0007669"/>
    <property type="project" value="TreeGrafter"/>
</dbReference>
<feature type="transmembrane region" description="Helical" evidence="2">
    <location>
        <begin position="369"/>
        <end position="389"/>
    </location>
</feature>
<dbReference type="InterPro" id="IPR006439">
    <property type="entry name" value="HAD-SF_hydro_IA"/>
</dbReference>
<feature type="transmembrane region" description="Helical" evidence="2">
    <location>
        <begin position="329"/>
        <end position="349"/>
    </location>
</feature>
<dbReference type="GO" id="GO:0080120">
    <property type="term" value="P:CAAX-box protein maturation"/>
    <property type="evidence" value="ECO:0007669"/>
    <property type="project" value="UniProtKB-ARBA"/>
</dbReference>
<reference evidence="4" key="1">
    <citation type="submission" date="2020-10" db="EMBL/GenBank/DDBJ databases">
        <authorList>
            <person name="Gilroy R."/>
        </authorList>
    </citation>
    <scope>NUCLEOTIDE SEQUENCE</scope>
    <source>
        <strain evidence="4">ChiBcec2-4451</strain>
    </source>
</reference>
<dbReference type="PANTHER" id="PTHR43434:SF20">
    <property type="entry name" value="5'-NUCLEOTIDASE"/>
    <property type="match status" value="1"/>
</dbReference>
<feature type="compositionally biased region" description="Basic and acidic residues" evidence="1">
    <location>
        <begin position="293"/>
        <end position="306"/>
    </location>
</feature>
<dbReference type="EMBL" id="DVON01000020">
    <property type="protein sequence ID" value="HIV11643.1"/>
    <property type="molecule type" value="Genomic_DNA"/>
</dbReference>
<evidence type="ECO:0000259" key="3">
    <source>
        <dbReference type="Pfam" id="PF02517"/>
    </source>
</evidence>
<dbReference type="Gene3D" id="3.40.50.1000">
    <property type="entry name" value="HAD superfamily/HAD-like"/>
    <property type="match status" value="1"/>
</dbReference>
<dbReference type="GO" id="GO:0004175">
    <property type="term" value="F:endopeptidase activity"/>
    <property type="evidence" value="ECO:0007669"/>
    <property type="project" value="UniProtKB-ARBA"/>
</dbReference>
<evidence type="ECO:0000313" key="5">
    <source>
        <dbReference type="Proteomes" id="UP000886723"/>
    </source>
</evidence>
<dbReference type="GO" id="GO:0004713">
    <property type="term" value="F:protein tyrosine kinase activity"/>
    <property type="evidence" value="ECO:0007669"/>
    <property type="project" value="TreeGrafter"/>
</dbReference>
<dbReference type="Gene3D" id="1.10.150.240">
    <property type="entry name" value="Putative phosphatase, domain 2"/>
    <property type="match status" value="1"/>
</dbReference>
<dbReference type="CDD" id="cd04302">
    <property type="entry name" value="HAD_5NT"/>
    <property type="match status" value="1"/>
</dbReference>
<feature type="transmembrane region" description="Helical" evidence="2">
    <location>
        <begin position="459"/>
        <end position="477"/>
    </location>
</feature>
<dbReference type="SUPFAM" id="SSF56784">
    <property type="entry name" value="HAD-like"/>
    <property type="match status" value="1"/>
</dbReference>
<reference evidence="4" key="2">
    <citation type="journal article" date="2021" name="PeerJ">
        <title>Extensive microbial diversity within the chicken gut microbiome revealed by metagenomics and culture.</title>
        <authorList>
            <person name="Gilroy R."/>
            <person name="Ravi A."/>
            <person name="Getino M."/>
            <person name="Pursley I."/>
            <person name="Horton D.L."/>
            <person name="Alikhan N.F."/>
            <person name="Baker D."/>
            <person name="Gharbi K."/>
            <person name="Hall N."/>
            <person name="Watson M."/>
            <person name="Adriaenssens E.M."/>
            <person name="Foster-Nyarko E."/>
            <person name="Jarju S."/>
            <person name="Secka A."/>
            <person name="Antonio M."/>
            <person name="Oren A."/>
            <person name="Chaudhuri R.R."/>
            <person name="La Ragione R."/>
            <person name="Hildebrand F."/>
            <person name="Pallen M.J."/>
        </authorList>
    </citation>
    <scope>NUCLEOTIDE SEQUENCE</scope>
    <source>
        <strain evidence="4">ChiBcec2-4451</strain>
    </source>
</reference>
<feature type="transmembrane region" description="Helical" evidence="2">
    <location>
        <begin position="409"/>
        <end position="430"/>
    </location>
</feature>
<dbReference type="InterPro" id="IPR003675">
    <property type="entry name" value="Rce1/LyrA-like_dom"/>
</dbReference>
<dbReference type="Pfam" id="PF02517">
    <property type="entry name" value="Rce1-like"/>
    <property type="match status" value="1"/>
</dbReference>
<feature type="transmembrane region" description="Helical" evidence="2">
    <location>
        <begin position="489"/>
        <end position="506"/>
    </location>
</feature>
<dbReference type="Proteomes" id="UP000886723">
    <property type="component" value="Unassembled WGS sequence"/>
</dbReference>
<dbReference type="NCBIfam" id="TIGR01549">
    <property type="entry name" value="HAD-SF-IA-v1"/>
    <property type="match status" value="1"/>
</dbReference>
<protein>
    <submittedName>
        <fullName evidence="4">HAD-IA family hydrolase</fullName>
    </submittedName>
</protein>
<dbReference type="AlphaFoldDB" id="A0A9D1NSR6"/>
<gene>
    <name evidence="4" type="ORF">IAA63_00695</name>
</gene>
<dbReference type="InterPro" id="IPR023198">
    <property type="entry name" value="PGP-like_dom2"/>
</dbReference>
<dbReference type="SFLD" id="SFLDS00003">
    <property type="entry name" value="Haloacid_Dehalogenase"/>
    <property type="match status" value="1"/>
</dbReference>
<keyword evidence="4" id="KW-0378">Hydrolase</keyword>
<dbReference type="InterPro" id="IPR036412">
    <property type="entry name" value="HAD-like_sf"/>
</dbReference>
<evidence type="ECO:0000256" key="2">
    <source>
        <dbReference type="SAM" id="Phobius"/>
    </source>
</evidence>
<keyword evidence="2" id="KW-1133">Transmembrane helix</keyword>
<keyword evidence="2" id="KW-0472">Membrane</keyword>
<dbReference type="InterPro" id="IPR041492">
    <property type="entry name" value="HAD_2"/>
</dbReference>
<organism evidence="4 5">
    <name type="scientific">Candidatus Pullilachnospira stercoravium</name>
    <dbReference type="NCBI Taxonomy" id="2840913"/>
    <lineage>
        <taxon>Bacteria</taxon>
        <taxon>Bacillati</taxon>
        <taxon>Bacillota</taxon>
        <taxon>Clostridia</taxon>
        <taxon>Lachnospirales</taxon>
        <taxon>Lachnospiraceae</taxon>
        <taxon>Lachnospiraceae incertae sedis</taxon>
        <taxon>Candidatus Pullilachnospira</taxon>
    </lineage>
</organism>
<dbReference type="InterPro" id="IPR050155">
    <property type="entry name" value="HAD-like_hydrolase_sf"/>
</dbReference>
<feature type="transmembrane region" description="Helical" evidence="2">
    <location>
        <begin position="535"/>
        <end position="553"/>
    </location>
</feature>
<feature type="domain" description="CAAX prenyl protease 2/Lysostaphin resistance protein A-like" evidence="3">
    <location>
        <begin position="459"/>
        <end position="545"/>
    </location>
</feature>
<feature type="compositionally biased region" description="Basic residues" evidence="1">
    <location>
        <begin position="231"/>
        <end position="244"/>
    </location>
</feature>
<name>A0A9D1NSR6_9FIRM</name>
<evidence type="ECO:0000256" key="1">
    <source>
        <dbReference type="SAM" id="MobiDB-lite"/>
    </source>
</evidence>
<feature type="transmembrane region" description="Helical" evidence="2">
    <location>
        <begin position="565"/>
        <end position="584"/>
    </location>
</feature>
<comment type="caution">
    <text evidence="4">The sequence shown here is derived from an EMBL/GenBank/DDBJ whole genome shotgun (WGS) entry which is preliminary data.</text>
</comment>
<sequence length="594" mass="66367">MSQIILFDLDGTLTESGEGITKCVQYALSRFGIQEPDLEKLRCFVGPPLLESFMEYAGLSREDAEKAVEYYRERYNTTGIYENRLYPKIRELLELLKVNDKILGVASSKPEVYVRKILEYFKVDGYFQVIVGSELDGRRTGKAEVIEEALRRLDLNWQRDSVLMVGDREHDVKGARECGLQCIGVTYGYGTREELETAGAVYVAESVEDLGILASPNDEETTEHVESVRASGKKRHVRRHRRRHGVDSGTENGDRGAAGTDEQKEKATLVKDGQPVGAKKEEALTENPPENGGAKDGRAAEKNRETAEGARMAAAHPVFRIWRAIYPVLLHYVISILVVCGMVAFFLLADKMAARPEDPQGTARLVQENNLYQILITSVIGGVVMFLLYRKDQLARKAGFLGRRGPDRIWAPPVMWISVIVLGIAGSQFFNDVIWLTRLREIFPGYDQAAASAMEGQPVWLLMASVGILAPIAEELVFRGLVYRRLQDWMAPWMAILLSSLIFGLYHGNVVQFVYAALTGSLFALMYYRTGTLGAAMAGHAAANLWSLFGSGWMQGILENHPRLVPVKLLAEILLAVIPAYWIFASRRKKSEKQ</sequence>
<feature type="region of interest" description="Disordered" evidence="1">
    <location>
        <begin position="215"/>
        <end position="306"/>
    </location>
</feature>
<evidence type="ECO:0000313" key="4">
    <source>
        <dbReference type="EMBL" id="HIV11643.1"/>
    </source>
</evidence>
<dbReference type="Pfam" id="PF13419">
    <property type="entry name" value="HAD_2"/>
    <property type="match status" value="1"/>
</dbReference>
<dbReference type="PANTHER" id="PTHR43434">
    <property type="entry name" value="PHOSPHOGLYCOLATE PHOSPHATASE"/>
    <property type="match status" value="1"/>
</dbReference>
<accession>A0A9D1NSR6</accession>
<proteinExistence type="predicted"/>
<dbReference type="InterPro" id="IPR023214">
    <property type="entry name" value="HAD_sf"/>
</dbReference>